<dbReference type="PROSITE" id="PS50885">
    <property type="entry name" value="HAMP"/>
    <property type="match status" value="1"/>
</dbReference>
<dbReference type="GO" id="GO:0005524">
    <property type="term" value="F:ATP binding"/>
    <property type="evidence" value="ECO:0007669"/>
    <property type="project" value="UniProtKB-KW"/>
</dbReference>
<dbReference type="AlphaFoldDB" id="A0AAF0KK36"/>
<evidence type="ECO:0000256" key="7">
    <source>
        <dbReference type="ARBA" id="ARBA00022741"/>
    </source>
</evidence>
<dbReference type="SUPFAM" id="SSF47384">
    <property type="entry name" value="Homodimeric domain of signal transducing histidine kinase"/>
    <property type="match status" value="1"/>
</dbReference>
<dbReference type="InterPro" id="IPR036890">
    <property type="entry name" value="HATPase_C_sf"/>
</dbReference>
<dbReference type="InterPro" id="IPR003661">
    <property type="entry name" value="HisK_dim/P_dom"/>
</dbReference>
<dbReference type="InterPro" id="IPR036097">
    <property type="entry name" value="HisK_dim/P_sf"/>
</dbReference>
<dbReference type="PANTHER" id="PTHR44936:SF10">
    <property type="entry name" value="SENSOR PROTEIN RSTB"/>
    <property type="match status" value="1"/>
</dbReference>
<keyword evidence="6" id="KW-0808">Transferase</keyword>
<evidence type="ECO:0000256" key="2">
    <source>
        <dbReference type="ARBA" id="ARBA00004651"/>
    </source>
</evidence>
<dbReference type="GO" id="GO:0000155">
    <property type="term" value="F:phosphorelay sensor kinase activity"/>
    <property type="evidence" value="ECO:0007669"/>
    <property type="project" value="InterPro"/>
</dbReference>
<dbReference type="Proteomes" id="UP000298664">
    <property type="component" value="Chromosome Linear"/>
</dbReference>
<accession>A0AAF0KK36</accession>
<evidence type="ECO:0000256" key="5">
    <source>
        <dbReference type="ARBA" id="ARBA00022553"/>
    </source>
</evidence>
<keyword evidence="4" id="KW-1003">Cell membrane</keyword>
<evidence type="ECO:0000256" key="4">
    <source>
        <dbReference type="ARBA" id="ARBA00022475"/>
    </source>
</evidence>
<dbReference type="PRINTS" id="PR00344">
    <property type="entry name" value="BCTRLSENSOR"/>
</dbReference>
<dbReference type="GO" id="GO:0005886">
    <property type="term" value="C:plasma membrane"/>
    <property type="evidence" value="ECO:0007669"/>
    <property type="project" value="UniProtKB-SubCell"/>
</dbReference>
<keyword evidence="10" id="KW-0812">Transmembrane</keyword>
<keyword evidence="9 13" id="KW-0067">ATP-binding</keyword>
<dbReference type="SUPFAM" id="SSF55874">
    <property type="entry name" value="ATPase domain of HSP90 chaperone/DNA topoisomerase II/histidine kinase"/>
    <property type="match status" value="1"/>
</dbReference>
<feature type="domain" description="Histidine kinase" evidence="11">
    <location>
        <begin position="218"/>
        <end position="420"/>
    </location>
</feature>
<keyword evidence="7" id="KW-0547">Nucleotide-binding</keyword>
<dbReference type="InterPro" id="IPR050980">
    <property type="entry name" value="2C_sensor_his_kinase"/>
</dbReference>
<keyword evidence="10" id="KW-0472">Membrane</keyword>
<evidence type="ECO:0000256" key="8">
    <source>
        <dbReference type="ARBA" id="ARBA00022777"/>
    </source>
</evidence>
<organism evidence="13 14">
    <name type="scientific">Agrobacterium larrymoorei</name>
    <dbReference type="NCBI Taxonomy" id="160699"/>
    <lineage>
        <taxon>Bacteria</taxon>
        <taxon>Pseudomonadati</taxon>
        <taxon>Pseudomonadota</taxon>
        <taxon>Alphaproteobacteria</taxon>
        <taxon>Hyphomicrobiales</taxon>
        <taxon>Rhizobiaceae</taxon>
        <taxon>Rhizobium/Agrobacterium group</taxon>
        <taxon>Agrobacterium</taxon>
    </lineage>
</organism>
<reference evidence="13" key="1">
    <citation type="submission" date="2023-05" db="EMBL/GenBank/DDBJ databases">
        <title>Complete genome sequence of Agrobacterium larrymoorei CFBP5477.</title>
        <authorList>
            <person name="Yen H.-C."/>
            <person name="Chou L."/>
            <person name="Lin Y.-C."/>
            <person name="Lai E.-M."/>
            <person name="Kuo C.-H."/>
        </authorList>
    </citation>
    <scope>NUCLEOTIDE SEQUENCE</scope>
    <source>
        <strain evidence="13">CFBP5477</strain>
    </source>
</reference>
<dbReference type="Pfam" id="PF02518">
    <property type="entry name" value="HATPase_c"/>
    <property type="match status" value="1"/>
</dbReference>
<dbReference type="EC" id="2.7.13.3" evidence="3"/>
<sequence>MNSLRNRIAALLVISIIAVVALATFTAMKTLQPPSPAATIEPIARQLAFAVKIAEAGNDAALDGYYKLSQTPPEGENEEMLSHFLETALSSNGTPYVAMLVRQAGREAPTAAIALERGGWLETEIPNLGPPSGGWKSFGMWIALIVLGSAVVSIVAARKMTRPLEILESVADRIGPDGALPALPDAGPAEIRTTVRAINSLSTRLKSAMESRMRLVAAAGHDLRTPMTRMRLRAEFVENDEEREKWLNDLQELDAIADSAILLVREEVTKTAVEQTDIVQLLRQIVKDLEHIDHAGPIRLIVPEAPLLINAAPLALKRALQNLILNAATHGKSAEVTVSRQSNKVHLNITDQGPGIPPDLITRVFEPFFRVDPARRKSVPGAGLGLAIAKEIIERFGGKLAISNRYEGGLQQMVCFELAES</sequence>
<dbReference type="CDD" id="cd00082">
    <property type="entry name" value="HisKA"/>
    <property type="match status" value="1"/>
</dbReference>
<dbReference type="InterPro" id="IPR005467">
    <property type="entry name" value="His_kinase_dom"/>
</dbReference>
<dbReference type="SMART" id="SM00387">
    <property type="entry name" value="HATPase_c"/>
    <property type="match status" value="1"/>
</dbReference>
<evidence type="ECO:0000256" key="9">
    <source>
        <dbReference type="ARBA" id="ARBA00022840"/>
    </source>
</evidence>
<dbReference type="Gene3D" id="1.10.287.130">
    <property type="match status" value="1"/>
</dbReference>
<dbReference type="InterPro" id="IPR004358">
    <property type="entry name" value="Sig_transdc_His_kin-like_C"/>
</dbReference>
<feature type="domain" description="HAMP" evidence="12">
    <location>
        <begin position="158"/>
        <end position="210"/>
    </location>
</feature>
<dbReference type="PANTHER" id="PTHR44936">
    <property type="entry name" value="SENSOR PROTEIN CREC"/>
    <property type="match status" value="1"/>
</dbReference>
<evidence type="ECO:0000256" key="6">
    <source>
        <dbReference type="ARBA" id="ARBA00022679"/>
    </source>
</evidence>
<evidence type="ECO:0000313" key="14">
    <source>
        <dbReference type="Proteomes" id="UP000298664"/>
    </source>
</evidence>
<keyword evidence="10" id="KW-1133">Transmembrane helix</keyword>
<comment type="subcellular location">
    <subcellularLocation>
        <location evidence="2">Cell membrane</location>
        <topology evidence="2">Multi-pass membrane protein</topology>
    </subcellularLocation>
</comment>
<evidence type="ECO:0000313" key="13">
    <source>
        <dbReference type="EMBL" id="WHA43724.1"/>
    </source>
</evidence>
<evidence type="ECO:0000256" key="1">
    <source>
        <dbReference type="ARBA" id="ARBA00000085"/>
    </source>
</evidence>
<dbReference type="RefSeq" id="WP_137395496.1">
    <property type="nucleotide sequence ID" value="NZ_CP124734.1"/>
</dbReference>
<dbReference type="Gene3D" id="3.30.565.10">
    <property type="entry name" value="Histidine kinase-like ATPase, C-terminal domain"/>
    <property type="match status" value="1"/>
</dbReference>
<keyword evidence="8" id="KW-0418">Kinase</keyword>
<dbReference type="SMART" id="SM00304">
    <property type="entry name" value="HAMP"/>
    <property type="match status" value="1"/>
</dbReference>
<evidence type="ECO:0000256" key="3">
    <source>
        <dbReference type="ARBA" id="ARBA00012438"/>
    </source>
</evidence>
<keyword evidence="5" id="KW-0597">Phosphoprotein</keyword>
<dbReference type="InterPro" id="IPR003594">
    <property type="entry name" value="HATPase_dom"/>
</dbReference>
<name>A0AAF0KK36_9HYPH</name>
<evidence type="ECO:0000259" key="11">
    <source>
        <dbReference type="PROSITE" id="PS50109"/>
    </source>
</evidence>
<proteinExistence type="predicted"/>
<comment type="catalytic activity">
    <reaction evidence="1">
        <text>ATP + protein L-histidine = ADP + protein N-phospho-L-histidine.</text>
        <dbReference type="EC" id="2.7.13.3"/>
    </reaction>
</comment>
<gene>
    <name evidence="13" type="ORF">CFBP5477_021135</name>
</gene>
<dbReference type="Pfam" id="PF00672">
    <property type="entry name" value="HAMP"/>
    <property type="match status" value="1"/>
</dbReference>
<evidence type="ECO:0000259" key="12">
    <source>
        <dbReference type="PROSITE" id="PS50885"/>
    </source>
</evidence>
<feature type="transmembrane region" description="Helical" evidence="10">
    <location>
        <begin position="138"/>
        <end position="157"/>
    </location>
</feature>
<dbReference type="InterPro" id="IPR003660">
    <property type="entry name" value="HAMP_dom"/>
</dbReference>
<dbReference type="EMBL" id="CP124734">
    <property type="protein sequence ID" value="WHA43724.1"/>
    <property type="molecule type" value="Genomic_DNA"/>
</dbReference>
<evidence type="ECO:0000256" key="10">
    <source>
        <dbReference type="SAM" id="Phobius"/>
    </source>
</evidence>
<protein>
    <recommendedName>
        <fullName evidence="3">histidine kinase</fullName>
        <ecNumber evidence="3">2.7.13.3</ecNumber>
    </recommendedName>
</protein>
<dbReference type="PROSITE" id="PS50109">
    <property type="entry name" value="HIS_KIN"/>
    <property type="match status" value="1"/>
</dbReference>